<evidence type="ECO:0000313" key="9">
    <source>
        <dbReference type="EMBL" id="KAH7422412.1"/>
    </source>
</evidence>
<protein>
    <recommendedName>
        <fullName evidence="2">RING-type E3 ubiquitin transferase</fullName>
        <ecNumber evidence="2">2.3.2.27</ecNumber>
    </recommendedName>
</protein>
<dbReference type="PROSITE" id="PS00108">
    <property type="entry name" value="PROTEIN_KINASE_ST"/>
    <property type="match status" value="1"/>
</dbReference>
<evidence type="ECO:0000256" key="1">
    <source>
        <dbReference type="ARBA" id="ARBA00000900"/>
    </source>
</evidence>
<keyword evidence="4" id="KW-0833">Ubl conjugation pathway</keyword>
<dbReference type="InterPro" id="IPR000719">
    <property type="entry name" value="Prot_kinase_dom"/>
</dbReference>
<dbReference type="PANTHER" id="PTHR45647">
    <property type="entry name" value="OS02G0152300 PROTEIN"/>
    <property type="match status" value="1"/>
</dbReference>
<reference evidence="9" key="1">
    <citation type="submission" date="2021-08" db="EMBL/GenBank/DDBJ databases">
        <title>WGS assembly of Ceratopteris richardii.</title>
        <authorList>
            <person name="Marchant D.B."/>
            <person name="Chen G."/>
            <person name="Jenkins J."/>
            <person name="Shu S."/>
            <person name="Leebens-Mack J."/>
            <person name="Grimwood J."/>
            <person name="Schmutz J."/>
            <person name="Soltis P."/>
            <person name="Soltis D."/>
            <person name="Chen Z.-H."/>
        </authorList>
    </citation>
    <scope>NUCLEOTIDE SEQUENCE</scope>
    <source>
        <strain evidence="9">Whitten #5841</strain>
        <tissue evidence="9">Leaf</tissue>
    </source>
</reference>
<evidence type="ECO:0000256" key="7">
    <source>
        <dbReference type="SAM" id="MobiDB-lite"/>
    </source>
</evidence>
<dbReference type="AlphaFoldDB" id="A0A8T2TIF8"/>
<evidence type="ECO:0000313" key="10">
    <source>
        <dbReference type="Proteomes" id="UP000825935"/>
    </source>
</evidence>
<keyword evidence="6" id="KW-0175">Coiled coil</keyword>
<dbReference type="FunFam" id="3.30.200.20:FF:000162">
    <property type="entry name" value="Adenine nucleotide alpha hydrolase-like domain kinase"/>
    <property type="match status" value="1"/>
</dbReference>
<comment type="caution">
    <text evidence="9">The sequence shown here is derived from an EMBL/GenBank/DDBJ whole genome shotgun (WGS) entry which is preliminary data.</text>
</comment>
<dbReference type="InterPro" id="IPR008271">
    <property type="entry name" value="Ser/Thr_kinase_AS"/>
</dbReference>
<organism evidence="9 10">
    <name type="scientific">Ceratopteris richardii</name>
    <name type="common">Triangle waterfern</name>
    <dbReference type="NCBI Taxonomy" id="49495"/>
    <lineage>
        <taxon>Eukaryota</taxon>
        <taxon>Viridiplantae</taxon>
        <taxon>Streptophyta</taxon>
        <taxon>Embryophyta</taxon>
        <taxon>Tracheophyta</taxon>
        <taxon>Polypodiopsida</taxon>
        <taxon>Polypodiidae</taxon>
        <taxon>Polypodiales</taxon>
        <taxon>Pteridineae</taxon>
        <taxon>Pteridaceae</taxon>
        <taxon>Parkerioideae</taxon>
        <taxon>Ceratopteris</taxon>
    </lineage>
</organism>
<accession>A0A8T2TIF8</accession>
<dbReference type="SMART" id="SM00220">
    <property type="entry name" value="S_TKc"/>
    <property type="match status" value="1"/>
</dbReference>
<dbReference type="OMA" id="DELACSR"/>
<keyword evidence="3" id="KW-0547">Nucleotide-binding</keyword>
<feature type="region of interest" description="Disordered" evidence="7">
    <location>
        <begin position="175"/>
        <end position="208"/>
    </location>
</feature>
<keyword evidence="10" id="KW-1185">Reference proteome</keyword>
<feature type="domain" description="Protein kinase" evidence="8">
    <location>
        <begin position="608"/>
        <end position="870"/>
    </location>
</feature>
<evidence type="ECO:0000256" key="6">
    <source>
        <dbReference type="SAM" id="Coils"/>
    </source>
</evidence>
<dbReference type="SUPFAM" id="SSF56112">
    <property type="entry name" value="Protein kinase-like (PK-like)"/>
    <property type="match status" value="1"/>
</dbReference>
<dbReference type="PANTHER" id="PTHR45647:SF43">
    <property type="entry name" value="OS10G0100500 PROTEIN"/>
    <property type="match status" value="1"/>
</dbReference>
<dbReference type="InterPro" id="IPR051348">
    <property type="entry name" value="U-box_ubiquitin_ligases"/>
</dbReference>
<feature type="compositionally biased region" description="Basic and acidic residues" evidence="7">
    <location>
        <begin position="239"/>
        <end position="251"/>
    </location>
</feature>
<evidence type="ECO:0000256" key="3">
    <source>
        <dbReference type="ARBA" id="ARBA00022741"/>
    </source>
</evidence>
<dbReference type="GO" id="GO:0005524">
    <property type="term" value="F:ATP binding"/>
    <property type="evidence" value="ECO:0007669"/>
    <property type="project" value="UniProtKB-KW"/>
</dbReference>
<evidence type="ECO:0000259" key="8">
    <source>
        <dbReference type="PROSITE" id="PS50011"/>
    </source>
</evidence>
<dbReference type="SUPFAM" id="SSF52402">
    <property type="entry name" value="Adenine nucleotide alpha hydrolases-like"/>
    <property type="match status" value="1"/>
</dbReference>
<proteinExistence type="predicted"/>
<dbReference type="Gene3D" id="3.30.200.20">
    <property type="entry name" value="Phosphorylase Kinase, domain 1"/>
    <property type="match status" value="1"/>
</dbReference>
<dbReference type="Proteomes" id="UP000825935">
    <property type="component" value="Chromosome 12"/>
</dbReference>
<gene>
    <name evidence="9" type="ORF">KP509_12G007600</name>
</gene>
<dbReference type="InterPro" id="IPR011009">
    <property type="entry name" value="Kinase-like_dom_sf"/>
</dbReference>
<feature type="compositionally biased region" description="Low complexity" evidence="7">
    <location>
        <begin position="182"/>
        <end position="191"/>
    </location>
</feature>
<keyword evidence="5" id="KW-0067">ATP-binding</keyword>
<sequence length="899" mass="100916">MGEIKQGGHTGEAPRIGVCVGGERRGFGALKWAIRKDLIPPNGHVYFLHVKPPLRWIPNAMGGKLPVDHVNPDIVKRFQEERFLETQKLFNDYKNLCSSKKITYEVCYSENDSIQEELVKQICKLRITKLFLEKASHKSFLRVLGAQSSISAYVAENATFCKVIVIRNNKLHSISEGRASEPDSPVSVSSDKSSKLTRSETTSSVDEYTTTKSILKEEHMKSELCNSYPTVVQSTYTDISRKPSERLRSDNDNSAETQSLVMISGSGSPFPKRSTESATATLFSREPLKVGHMWNSSMDAKHAFVGLNSTSINDHLGQTSSSNMSLKDMACKFNQPAQAASDFVDASTSGCFPPYDSDVHSRLSLETDSLTESSMLEVLSSQKLLHEMENFQEDSKPVLGSTQASPTLEFDLLQCQLTEAKQSTLQWVQKEAEHRAKNFEVAEKIVKTAQKKITVIEMQRDTALNDAKMASYRALYHQRENEKLAAEIQAALQEKDSLQKRFEEEIRRHTATKNDLEKARGMADDFAKKAEIYEHEYRTERCRSEQLTLEFKKQNKELERVCHLKKKAEGGDSREANVTEFTKLSSTREQDTYVEFSFKEIQAATNNFAEKNKLGQGGYGPVYKGELKFLSVAIKVLAREGTRGRAEFKKEVDILSCLHHPHIVMLIGACSEKGCIVYEYMSNGSLEDRLNCRDNSPPLPWFIRLQVCLEVAIGLLFLHSRPQPIVHRDLKPGNILLDDTFHSKISDVGLAKLVPNQSICSGTIYKETEIVGTLPYLDPEYQRTGFISRESDVYSLGIVMLQLLTGKLPLGLAVMVEEAVENGQLDKVLDKSAGEWPLKEASALACLSLQCVEPRRKHRPPLESHILPVLKSMQKIAGIATTDCAHSHFFMLDRGHTDQ</sequence>
<dbReference type="EMBL" id="CM035417">
    <property type="protein sequence ID" value="KAH7422412.1"/>
    <property type="molecule type" value="Genomic_DNA"/>
</dbReference>
<feature type="compositionally biased region" description="Polar residues" evidence="7">
    <location>
        <begin position="199"/>
        <end position="208"/>
    </location>
</feature>
<comment type="catalytic activity">
    <reaction evidence="1">
        <text>S-ubiquitinyl-[E2 ubiquitin-conjugating enzyme]-L-cysteine + [acceptor protein]-L-lysine = [E2 ubiquitin-conjugating enzyme]-L-cysteine + N(6)-ubiquitinyl-[acceptor protein]-L-lysine.</text>
        <dbReference type="EC" id="2.3.2.27"/>
    </reaction>
</comment>
<dbReference type="GO" id="GO:0004672">
    <property type="term" value="F:protein kinase activity"/>
    <property type="evidence" value="ECO:0007669"/>
    <property type="project" value="InterPro"/>
</dbReference>
<dbReference type="Gene3D" id="1.10.510.10">
    <property type="entry name" value="Transferase(Phosphotransferase) domain 1"/>
    <property type="match status" value="1"/>
</dbReference>
<dbReference type="InterPro" id="IPR001245">
    <property type="entry name" value="Ser-Thr/Tyr_kinase_cat_dom"/>
</dbReference>
<evidence type="ECO:0000256" key="5">
    <source>
        <dbReference type="ARBA" id="ARBA00022840"/>
    </source>
</evidence>
<dbReference type="OrthoDB" id="10064100at2759"/>
<evidence type="ECO:0000256" key="2">
    <source>
        <dbReference type="ARBA" id="ARBA00012483"/>
    </source>
</evidence>
<evidence type="ECO:0000256" key="4">
    <source>
        <dbReference type="ARBA" id="ARBA00022786"/>
    </source>
</evidence>
<dbReference type="GO" id="GO:0061630">
    <property type="term" value="F:ubiquitin protein ligase activity"/>
    <property type="evidence" value="ECO:0007669"/>
    <property type="project" value="UniProtKB-EC"/>
</dbReference>
<dbReference type="EC" id="2.3.2.27" evidence="2"/>
<feature type="region of interest" description="Disordered" evidence="7">
    <location>
        <begin position="235"/>
        <end position="256"/>
    </location>
</feature>
<dbReference type="Pfam" id="PF07714">
    <property type="entry name" value="PK_Tyr_Ser-Thr"/>
    <property type="match status" value="1"/>
</dbReference>
<feature type="coiled-coil region" evidence="6">
    <location>
        <begin position="481"/>
        <end position="519"/>
    </location>
</feature>
<dbReference type="PROSITE" id="PS50011">
    <property type="entry name" value="PROTEIN_KINASE_DOM"/>
    <property type="match status" value="1"/>
</dbReference>
<name>A0A8T2TIF8_CERRI</name>